<evidence type="ECO:0000313" key="1">
    <source>
        <dbReference type="EMBL" id="KIG13292.1"/>
    </source>
</evidence>
<reference evidence="1 2" key="1">
    <citation type="submission" date="2014-12" db="EMBL/GenBank/DDBJ databases">
        <title>Genome assembly of Enhygromyxa salina DSM 15201.</title>
        <authorList>
            <person name="Sharma G."/>
            <person name="Subramanian S."/>
        </authorList>
    </citation>
    <scope>NUCLEOTIDE SEQUENCE [LARGE SCALE GENOMIC DNA]</scope>
    <source>
        <strain evidence="1 2">DSM 15201</strain>
    </source>
</reference>
<gene>
    <name evidence="1" type="ORF">DB30_00387</name>
</gene>
<dbReference type="EMBL" id="JMCC02000102">
    <property type="protein sequence ID" value="KIG13292.1"/>
    <property type="molecule type" value="Genomic_DNA"/>
</dbReference>
<evidence type="ECO:0000313" key="2">
    <source>
        <dbReference type="Proteomes" id="UP000031599"/>
    </source>
</evidence>
<comment type="caution">
    <text evidence="1">The sequence shown here is derived from an EMBL/GenBank/DDBJ whole genome shotgun (WGS) entry which is preliminary data.</text>
</comment>
<dbReference type="AlphaFoldDB" id="A0A0C2CZK5"/>
<protein>
    <submittedName>
        <fullName evidence="1">Insecticidal toxin complex protein TccB3</fullName>
    </submittedName>
</protein>
<dbReference type="Proteomes" id="UP000031599">
    <property type="component" value="Unassembled WGS sequence"/>
</dbReference>
<sequence>MGLHHAEAYSTYNWELFFHVPLLIAEKLSASQRFADAQRWYHAIFNPLDPIQGEGETPTSALWRVRPLYEAALAGEQDLLHAMLGIGVSEDEQAAAVATFNDQVDAWLQNPFDPHAVARLRPGAYMRATFMKYLDNLIGWADQLFRRDSIESITEATILYKLVAALLGPRPNELPAQESPAKTFTELAPNLDAFSNAAVALENWITIPPGKIDVPSLLDRARDQRLSGRVDGLRL</sequence>
<name>A0A0C2CZK5_9BACT</name>
<organism evidence="1 2">
    <name type="scientific">Enhygromyxa salina</name>
    <dbReference type="NCBI Taxonomy" id="215803"/>
    <lineage>
        <taxon>Bacteria</taxon>
        <taxon>Pseudomonadati</taxon>
        <taxon>Myxococcota</taxon>
        <taxon>Polyangia</taxon>
        <taxon>Nannocystales</taxon>
        <taxon>Nannocystaceae</taxon>
        <taxon>Enhygromyxa</taxon>
    </lineage>
</organism>
<accession>A0A0C2CZK5</accession>
<proteinExistence type="predicted"/>